<dbReference type="InterPro" id="IPR034192">
    <property type="entry name" value="SREK1_RRM2"/>
</dbReference>
<dbReference type="InterPro" id="IPR035979">
    <property type="entry name" value="RBD_domain_sf"/>
</dbReference>
<proteinExistence type="predicted"/>
<keyword evidence="1" id="KW-0694">RNA-binding</keyword>
<dbReference type="SUPFAM" id="SSF54928">
    <property type="entry name" value="RNA-binding domain, RBD"/>
    <property type="match status" value="2"/>
</dbReference>
<reference evidence="3 4" key="1">
    <citation type="submission" date="2018-11" db="EMBL/GenBank/DDBJ databases">
        <authorList>
            <consortium name="Pathogen Informatics"/>
        </authorList>
    </citation>
    <scope>NUCLEOTIDE SEQUENCE [LARGE SCALE GENOMIC DNA]</scope>
</reference>
<accession>A0A3P7LY08</accession>
<organism evidence="3 4">
    <name type="scientific">Dibothriocephalus latus</name>
    <name type="common">Fish tapeworm</name>
    <name type="synonym">Diphyllobothrium latum</name>
    <dbReference type="NCBI Taxonomy" id="60516"/>
    <lineage>
        <taxon>Eukaryota</taxon>
        <taxon>Metazoa</taxon>
        <taxon>Spiralia</taxon>
        <taxon>Lophotrochozoa</taxon>
        <taxon>Platyhelminthes</taxon>
        <taxon>Cestoda</taxon>
        <taxon>Eucestoda</taxon>
        <taxon>Diphyllobothriidea</taxon>
        <taxon>Diphyllobothriidae</taxon>
        <taxon>Dibothriocephalus</taxon>
    </lineage>
</organism>
<dbReference type="Proteomes" id="UP000281553">
    <property type="component" value="Unassembled WGS sequence"/>
</dbReference>
<dbReference type="AlphaFoldDB" id="A0A3P7LY08"/>
<dbReference type="PANTHER" id="PTHR32343:SF22">
    <property type="entry name" value="LD29830P"/>
    <property type="match status" value="1"/>
</dbReference>
<evidence type="ECO:0000259" key="2">
    <source>
        <dbReference type="PROSITE" id="PS50102"/>
    </source>
</evidence>
<dbReference type="GO" id="GO:0003723">
    <property type="term" value="F:RNA binding"/>
    <property type="evidence" value="ECO:0007669"/>
    <property type="project" value="UniProtKB-UniRule"/>
</dbReference>
<dbReference type="Pfam" id="PF00076">
    <property type="entry name" value="RRM_1"/>
    <property type="match status" value="2"/>
</dbReference>
<evidence type="ECO:0000313" key="3">
    <source>
        <dbReference type="EMBL" id="VDN16497.1"/>
    </source>
</evidence>
<dbReference type="EMBL" id="UYRU01066020">
    <property type="protein sequence ID" value="VDN16497.1"/>
    <property type="molecule type" value="Genomic_DNA"/>
</dbReference>
<dbReference type="CDD" id="cd12259">
    <property type="entry name" value="RRM_SRSF11_SREK1"/>
    <property type="match status" value="1"/>
</dbReference>
<dbReference type="OrthoDB" id="7763451at2759"/>
<dbReference type="Gene3D" id="3.30.70.330">
    <property type="match status" value="2"/>
</dbReference>
<dbReference type="GO" id="GO:0005654">
    <property type="term" value="C:nucleoplasm"/>
    <property type="evidence" value="ECO:0007669"/>
    <property type="project" value="TreeGrafter"/>
</dbReference>
<keyword evidence="4" id="KW-1185">Reference proteome</keyword>
<dbReference type="CDD" id="cd12260">
    <property type="entry name" value="RRM2_SREK1"/>
    <property type="match status" value="1"/>
</dbReference>
<name>A0A3P7LY08_DIBLA</name>
<dbReference type="SMART" id="SM00360">
    <property type="entry name" value="RRM"/>
    <property type="match status" value="2"/>
</dbReference>
<protein>
    <recommendedName>
        <fullName evidence="2">RRM domain-containing protein</fullName>
    </recommendedName>
</protein>
<dbReference type="PANTHER" id="PTHR32343">
    <property type="entry name" value="SERINE/ARGININE-RICH SPLICING FACTOR"/>
    <property type="match status" value="1"/>
</dbReference>
<evidence type="ECO:0000256" key="1">
    <source>
        <dbReference type="PROSITE-ProRule" id="PRU00176"/>
    </source>
</evidence>
<gene>
    <name evidence="3" type="ORF">DILT_LOCUS12328</name>
</gene>
<dbReference type="InterPro" id="IPR012677">
    <property type="entry name" value="Nucleotide-bd_a/b_plait_sf"/>
</dbReference>
<dbReference type="PROSITE" id="PS50102">
    <property type="entry name" value="RRM"/>
    <property type="match status" value="1"/>
</dbReference>
<feature type="domain" description="RRM" evidence="2">
    <location>
        <begin position="133"/>
        <end position="206"/>
    </location>
</feature>
<evidence type="ECO:0000313" key="4">
    <source>
        <dbReference type="Proteomes" id="UP000281553"/>
    </source>
</evidence>
<dbReference type="InterPro" id="IPR000504">
    <property type="entry name" value="RRM_dom"/>
</dbReference>
<sequence length="237" mass="26066">MTVEVKGRIVQITNISPTSTMEQMRTLFGHIGVIEDIVLHPPEKDETLTKVCFVKYADVVNAEVSLHLNNTIFLDRALIVLPLVDGRDTIPDENYANLQAIHTIEPRLATMGFPSYPPLPAATDVNRIEEIRRTVFISNLSPKTTGEEVLEFFNAHAEVKCVRMAGTDEDRAAYVEFTEQPSVVKAFGLMGATIGDRQIMVQHSNCAIIKPASALLGLEDTAKKISPPPNPSLKDGT</sequence>